<dbReference type="EMBL" id="CP036455">
    <property type="protein sequence ID" value="QBI54322.1"/>
    <property type="molecule type" value="Genomic_DNA"/>
</dbReference>
<accession>A0A4V0ZJQ7</accession>
<sequence length="138" mass="14797">MQTKSMIGFALSVRDPGACAEWFADHFGFAVRVDIGWFVDTASPDLAGVSLDFVQRDHESLAPALRGQAVSGAMVAFLVADVDAEAARLRAEGVQFALEVVSEPWGQRRCQVLGPEGVVVEVLQLVEPDAQWLAANGL</sequence>
<dbReference type="RefSeq" id="WP_242676941.1">
    <property type="nucleotide sequence ID" value="NZ_CP036455.1"/>
</dbReference>
<evidence type="ECO:0000313" key="3">
    <source>
        <dbReference type="Proteomes" id="UP000292235"/>
    </source>
</evidence>
<dbReference type="Gene3D" id="3.10.180.10">
    <property type="entry name" value="2,3-Dihydroxybiphenyl 1,2-Dioxygenase, domain 1"/>
    <property type="match status" value="1"/>
</dbReference>
<evidence type="ECO:0000313" key="2">
    <source>
        <dbReference type="EMBL" id="QBI54322.1"/>
    </source>
</evidence>
<dbReference type="Proteomes" id="UP000292235">
    <property type="component" value="Chromosome"/>
</dbReference>
<reference evidence="2 3" key="1">
    <citation type="submission" date="2019-02" db="EMBL/GenBank/DDBJ databases">
        <authorList>
            <person name="Khodamoradi S."/>
            <person name="Hahnke R.L."/>
            <person name="Kaempfer P."/>
            <person name="Schumann P."/>
            <person name="Rohde M."/>
            <person name="Steinert M."/>
            <person name="Luzhetskyy A."/>
            <person name="Wink J."/>
            <person name="Ruckert C."/>
        </authorList>
    </citation>
    <scope>NUCLEOTIDE SEQUENCE [LARGE SCALE GENOMIC DNA]</scope>
    <source>
        <strain evidence="2 3">M2</strain>
    </source>
</reference>
<dbReference type="InterPro" id="IPR037523">
    <property type="entry name" value="VOC_core"/>
</dbReference>
<protein>
    <submittedName>
        <fullName evidence="2">Glyoxalase-like domain protein</fullName>
    </submittedName>
</protein>
<keyword evidence="3" id="KW-1185">Reference proteome</keyword>
<dbReference type="Pfam" id="PF00903">
    <property type="entry name" value="Glyoxalase"/>
    <property type="match status" value="1"/>
</dbReference>
<dbReference type="KEGG" id="strr:EKD16_12700"/>
<dbReference type="PROSITE" id="PS51819">
    <property type="entry name" value="VOC"/>
    <property type="match status" value="1"/>
</dbReference>
<gene>
    <name evidence="2" type="ORF">EKD16_12700</name>
</gene>
<dbReference type="SUPFAM" id="SSF54593">
    <property type="entry name" value="Glyoxalase/Bleomycin resistance protein/Dihydroxybiphenyl dioxygenase"/>
    <property type="match status" value="1"/>
</dbReference>
<evidence type="ECO:0000259" key="1">
    <source>
        <dbReference type="PROSITE" id="PS51819"/>
    </source>
</evidence>
<dbReference type="InterPro" id="IPR029068">
    <property type="entry name" value="Glyas_Bleomycin-R_OHBP_Dase"/>
</dbReference>
<proteinExistence type="predicted"/>
<organism evidence="2 3">
    <name type="scientific">Streptomonospora litoralis</name>
    <dbReference type="NCBI Taxonomy" id="2498135"/>
    <lineage>
        <taxon>Bacteria</taxon>
        <taxon>Bacillati</taxon>
        <taxon>Actinomycetota</taxon>
        <taxon>Actinomycetes</taxon>
        <taxon>Streptosporangiales</taxon>
        <taxon>Nocardiopsidaceae</taxon>
        <taxon>Streptomonospora</taxon>
    </lineage>
</organism>
<dbReference type="InterPro" id="IPR004360">
    <property type="entry name" value="Glyas_Fos-R_dOase_dom"/>
</dbReference>
<feature type="domain" description="VOC" evidence="1">
    <location>
        <begin position="5"/>
        <end position="125"/>
    </location>
</feature>
<dbReference type="AlphaFoldDB" id="A0A4V0ZJQ7"/>
<name>A0A4V0ZJQ7_9ACTN</name>